<dbReference type="PANTHER" id="PTHR32361">
    <property type="entry name" value="FERRIC/CUPRIC REDUCTASE TRANSMEMBRANE COMPONENT"/>
    <property type="match status" value="1"/>
</dbReference>
<dbReference type="SUPFAM" id="SSF52343">
    <property type="entry name" value="Ferredoxin reductase-like, C-terminal NADP-linked domain"/>
    <property type="match status" value="1"/>
</dbReference>
<dbReference type="InterPro" id="IPR039261">
    <property type="entry name" value="FNR_nucleotide-bd"/>
</dbReference>
<dbReference type="InterPro" id="IPR013121">
    <property type="entry name" value="Fe_red_NAD-bd_6"/>
</dbReference>
<keyword evidence="5 9" id="KW-1133">Transmembrane helix</keyword>
<dbReference type="InterPro" id="IPR051410">
    <property type="entry name" value="Ferric/Cupric_Reductase"/>
</dbReference>
<dbReference type="SFLD" id="SFLDG01168">
    <property type="entry name" value="Ferric_reductase_subgroup_(FRE"/>
    <property type="match status" value="1"/>
</dbReference>
<evidence type="ECO:0000259" key="10">
    <source>
        <dbReference type="Pfam" id="PF01794"/>
    </source>
</evidence>
<dbReference type="CDD" id="cd06186">
    <property type="entry name" value="NOX_Duox_like_FAD_NADP"/>
    <property type="match status" value="1"/>
</dbReference>
<evidence type="ECO:0000313" key="14">
    <source>
        <dbReference type="Proteomes" id="UP001305779"/>
    </source>
</evidence>
<dbReference type="InterPro" id="IPR013130">
    <property type="entry name" value="Fe3_Rdtase_TM_dom"/>
</dbReference>
<dbReference type="Proteomes" id="UP001305779">
    <property type="component" value="Unassembled WGS sequence"/>
</dbReference>
<dbReference type="SFLD" id="SFLDS00052">
    <property type="entry name" value="Ferric_Reductase_Domain"/>
    <property type="match status" value="1"/>
</dbReference>
<keyword evidence="8 9" id="KW-0472">Membrane</keyword>
<feature type="domain" description="Ferric reductase NAD binding" evidence="12">
    <location>
        <begin position="379"/>
        <end position="541"/>
    </location>
</feature>
<dbReference type="InterPro" id="IPR013112">
    <property type="entry name" value="FAD-bd_8"/>
</dbReference>
<keyword evidence="6" id="KW-0560">Oxidoreductase</keyword>
<protein>
    <recommendedName>
        <fullName evidence="15">FAD-binding FR-type domain-containing protein</fullName>
    </recommendedName>
</protein>
<keyword evidence="14" id="KW-1185">Reference proteome</keyword>
<comment type="caution">
    <text evidence="13">The sequence shown here is derived from an EMBL/GenBank/DDBJ whole genome shotgun (WGS) entry which is preliminary data.</text>
</comment>
<evidence type="ECO:0000313" key="13">
    <source>
        <dbReference type="EMBL" id="KAK4503761.1"/>
    </source>
</evidence>
<feature type="transmembrane region" description="Helical" evidence="9">
    <location>
        <begin position="198"/>
        <end position="221"/>
    </location>
</feature>
<feature type="transmembrane region" description="Helical" evidence="9">
    <location>
        <begin position="165"/>
        <end position="186"/>
    </location>
</feature>
<name>A0ABR0EQ79_ZASCE</name>
<dbReference type="EMBL" id="JAXOVC010000003">
    <property type="protein sequence ID" value="KAK4503761.1"/>
    <property type="molecule type" value="Genomic_DNA"/>
</dbReference>
<feature type="transmembrane region" description="Helical" evidence="9">
    <location>
        <begin position="228"/>
        <end position="245"/>
    </location>
</feature>
<keyword evidence="3 9" id="KW-0812">Transmembrane</keyword>
<dbReference type="Gene3D" id="3.40.50.80">
    <property type="entry name" value="Nucleotide-binding domain of ferredoxin-NADP reductase (FNR) module"/>
    <property type="match status" value="1"/>
</dbReference>
<feature type="domain" description="Ferric oxidoreductase" evidence="10">
    <location>
        <begin position="127"/>
        <end position="243"/>
    </location>
</feature>
<reference evidence="13 14" key="1">
    <citation type="journal article" date="2023" name="G3 (Bethesda)">
        <title>A chromosome-level genome assembly of Zasmidium syzygii isolated from banana leaves.</title>
        <authorList>
            <person name="van Westerhoven A.C."/>
            <person name="Mehrabi R."/>
            <person name="Talebi R."/>
            <person name="Steentjes M.B.F."/>
            <person name="Corcolon B."/>
            <person name="Chong P.A."/>
            <person name="Kema G.H.J."/>
            <person name="Seidl M.F."/>
        </authorList>
    </citation>
    <scope>NUCLEOTIDE SEQUENCE [LARGE SCALE GENOMIC DNA]</scope>
    <source>
        <strain evidence="13 14">P124</strain>
    </source>
</reference>
<evidence type="ECO:0000256" key="3">
    <source>
        <dbReference type="ARBA" id="ARBA00022692"/>
    </source>
</evidence>
<feature type="domain" description="FAD-binding 8" evidence="11">
    <location>
        <begin position="286"/>
        <end position="372"/>
    </location>
</feature>
<keyword evidence="4" id="KW-0249">Electron transport</keyword>
<dbReference type="Pfam" id="PF01794">
    <property type="entry name" value="Ferric_reduct"/>
    <property type="match status" value="1"/>
</dbReference>
<accession>A0ABR0EQ79</accession>
<evidence type="ECO:0000256" key="6">
    <source>
        <dbReference type="ARBA" id="ARBA00023002"/>
    </source>
</evidence>
<sequence>MAHSSDAAAQAAEKAMYALFAKWQALDEVTARIFGIAIGSLIIVFSIAHWTQRFVSQSFTRPSTLRSISRAIVRPLVRLHGPRTIFDITFHPGRLHLVFAYIGINIVMVFHDSPQDAPMQTIIAKRFGWLALCNMCLAVFLGLKNTPLSPLAGRSFDSVNALHRCCGYVTVLLVVIHAITYVVGLAKAGALTEVMTESANIAGAVAGVFMVLIFVTAVGFVRRRQYEFFYAMHLLLVAGILIAAGLHRPDLSLKAAIITILAGSMWFADKSLRLSRWIFYGYNNHCTLTALPDEGVKITMRRPMRAAPGSVAFVWIPRIRLFQRHPFTLVQTQPCAEFIVKARDGFTRDLYKAACKTPGMKFHAALEGPYGNVPDANRYDKVVILAGGSGITFAMSQALAWASKRRTPKEKATLDLIWTVRRRANFEWFKDELAALKANDRVNLHLYVSGPNHEQYVTEESDLSMSSDLEKSADIKSLSKVLQPSISSRNSSESALSTTFTGRPAVATIIRQAVQSQSPDDRVLVTGCGPTALLTAIRKAVAENTVSEAPSIRMHLEEFSF</sequence>
<evidence type="ECO:0000256" key="5">
    <source>
        <dbReference type="ARBA" id="ARBA00022989"/>
    </source>
</evidence>
<evidence type="ECO:0000256" key="1">
    <source>
        <dbReference type="ARBA" id="ARBA00004141"/>
    </source>
</evidence>
<evidence type="ECO:0000256" key="4">
    <source>
        <dbReference type="ARBA" id="ARBA00022982"/>
    </source>
</evidence>
<keyword evidence="7" id="KW-0406">Ion transport</keyword>
<evidence type="ECO:0000256" key="2">
    <source>
        <dbReference type="ARBA" id="ARBA00022448"/>
    </source>
</evidence>
<evidence type="ECO:0000256" key="8">
    <source>
        <dbReference type="ARBA" id="ARBA00023136"/>
    </source>
</evidence>
<dbReference type="PANTHER" id="PTHR32361:SF9">
    <property type="entry name" value="FERRIC REDUCTASE TRANSMEMBRANE COMPONENT 3-RELATED"/>
    <property type="match status" value="1"/>
</dbReference>
<feature type="transmembrane region" description="Helical" evidence="9">
    <location>
        <begin position="93"/>
        <end position="111"/>
    </location>
</feature>
<feature type="transmembrane region" description="Helical" evidence="9">
    <location>
        <begin position="29"/>
        <end position="51"/>
    </location>
</feature>
<organism evidence="13 14">
    <name type="scientific">Zasmidium cellare</name>
    <name type="common">Wine cellar mold</name>
    <name type="synonym">Racodium cellare</name>
    <dbReference type="NCBI Taxonomy" id="395010"/>
    <lineage>
        <taxon>Eukaryota</taxon>
        <taxon>Fungi</taxon>
        <taxon>Dikarya</taxon>
        <taxon>Ascomycota</taxon>
        <taxon>Pezizomycotina</taxon>
        <taxon>Dothideomycetes</taxon>
        <taxon>Dothideomycetidae</taxon>
        <taxon>Mycosphaerellales</taxon>
        <taxon>Mycosphaerellaceae</taxon>
        <taxon>Zasmidium</taxon>
    </lineage>
</organism>
<evidence type="ECO:0008006" key="15">
    <source>
        <dbReference type="Google" id="ProtNLM"/>
    </source>
</evidence>
<evidence type="ECO:0000259" key="12">
    <source>
        <dbReference type="Pfam" id="PF08030"/>
    </source>
</evidence>
<dbReference type="Pfam" id="PF08030">
    <property type="entry name" value="NAD_binding_6"/>
    <property type="match status" value="1"/>
</dbReference>
<proteinExistence type="predicted"/>
<gene>
    <name evidence="13" type="ORF">PRZ48_004676</name>
</gene>
<dbReference type="Pfam" id="PF08022">
    <property type="entry name" value="FAD_binding_8"/>
    <property type="match status" value="1"/>
</dbReference>
<comment type="subcellular location">
    <subcellularLocation>
        <location evidence="1">Membrane</location>
        <topology evidence="1">Multi-pass membrane protein</topology>
    </subcellularLocation>
</comment>
<evidence type="ECO:0000256" key="9">
    <source>
        <dbReference type="SAM" id="Phobius"/>
    </source>
</evidence>
<evidence type="ECO:0000259" key="11">
    <source>
        <dbReference type="Pfam" id="PF08022"/>
    </source>
</evidence>
<evidence type="ECO:0000256" key="7">
    <source>
        <dbReference type="ARBA" id="ARBA00023065"/>
    </source>
</evidence>
<keyword evidence="2" id="KW-0813">Transport</keyword>
<feature type="transmembrane region" description="Helical" evidence="9">
    <location>
        <begin position="123"/>
        <end position="144"/>
    </location>
</feature>